<dbReference type="Proteomes" id="UP000294567">
    <property type="component" value="Unassembled WGS sequence"/>
</dbReference>
<dbReference type="PANTHER" id="PTHR30501">
    <property type="entry name" value="UPF0597 PROTEIN YHAM"/>
    <property type="match status" value="1"/>
</dbReference>
<dbReference type="EMBL" id="SMAE01000012">
    <property type="protein sequence ID" value="TCS87058.1"/>
    <property type="molecule type" value="Genomic_DNA"/>
</dbReference>
<comment type="similarity">
    <text evidence="1">Belongs to the UPF0597 family.</text>
</comment>
<dbReference type="Pfam" id="PF03313">
    <property type="entry name" value="SDH_alpha"/>
    <property type="match status" value="1"/>
</dbReference>
<dbReference type="RefSeq" id="WP_237722280.1">
    <property type="nucleotide sequence ID" value="NZ_CP068564.1"/>
</dbReference>
<evidence type="ECO:0000259" key="2">
    <source>
        <dbReference type="Pfam" id="PF03313"/>
    </source>
</evidence>
<dbReference type="GO" id="GO:0080146">
    <property type="term" value="F:L-cysteine desulfhydrase activity"/>
    <property type="evidence" value="ECO:0007669"/>
    <property type="project" value="TreeGrafter"/>
</dbReference>
<protein>
    <recommendedName>
        <fullName evidence="1">UPF0597 protein EDD65_11216</fullName>
    </recommendedName>
</protein>
<comment type="caution">
    <text evidence="3">The sequence shown here is derived from an EMBL/GenBank/DDBJ whole genome shotgun (WGS) entry which is preliminary data.</text>
</comment>
<dbReference type="PANTHER" id="PTHR30501:SF2">
    <property type="entry name" value="UPF0597 PROTEIN YHAM"/>
    <property type="match status" value="1"/>
</dbReference>
<dbReference type="GO" id="GO:0019450">
    <property type="term" value="P:L-cysteine catabolic process to pyruvate"/>
    <property type="evidence" value="ECO:0007669"/>
    <property type="project" value="TreeGrafter"/>
</dbReference>
<reference evidence="3 4" key="1">
    <citation type="submission" date="2019-03" db="EMBL/GenBank/DDBJ databases">
        <title>Genomic Encyclopedia of Type Strains, Phase IV (KMG-IV): sequencing the most valuable type-strain genomes for metagenomic binning, comparative biology and taxonomic classification.</title>
        <authorList>
            <person name="Goeker M."/>
        </authorList>
    </citation>
    <scope>NUCLEOTIDE SEQUENCE [LARGE SCALE GENOMIC DNA]</scope>
    <source>
        <strain evidence="3 4">DSM 26752</strain>
    </source>
</reference>
<dbReference type="PIRSF" id="PIRSF006054">
    <property type="entry name" value="UCP006054"/>
    <property type="match status" value="1"/>
</dbReference>
<name>A0A4R3KQW7_9FIRM</name>
<sequence>MNNKIIDNIVRIIKQESIPALGCTEPIAVALAGAAAREYITGEIEEVNVFVSKNIFKNGKFVKIPNTNSWGLDLAALLGILGGSKDYGLMVLNEIDEKVTKEAHQMIKDNKIEVKYVEEVPDVFVDIIITTSNEQIEVILKDSHDHIEEIKVNGKVMFQDKMEESSKKTCDFLKELTFKEMRNICEIVPIEDLEFIEAGIELNKKAAEKGICWESGAKVGYTLNKLQQKGIISKNPPTQARILTAAAADIRMGGGNCPIMTSSGSGNQGLGVVLPIIVVAEWEKVEEERLVRAVFFAHMINRYIKAYTGKLSAMCGCAIAAGIGASGGITWLLGGNDLQIEGACQNMLANLTGMICDGAKETCSLKLSTSAEEAVISAYLAMENIIVKSNVGIIGDTIEGTIKNLEILCKESFPYVDSTIIKILEDM</sequence>
<organism evidence="3 4">
    <name type="scientific">Keratinibaculum paraultunense</name>
    <dbReference type="NCBI Taxonomy" id="1278232"/>
    <lineage>
        <taxon>Bacteria</taxon>
        <taxon>Bacillati</taxon>
        <taxon>Bacillota</taxon>
        <taxon>Tissierellia</taxon>
        <taxon>Tissierellales</taxon>
        <taxon>Tepidimicrobiaceae</taxon>
        <taxon>Keratinibaculum</taxon>
    </lineage>
</organism>
<dbReference type="HAMAP" id="MF_01845">
    <property type="entry name" value="UPF0597"/>
    <property type="match status" value="1"/>
</dbReference>
<evidence type="ECO:0000313" key="3">
    <source>
        <dbReference type="EMBL" id="TCS87058.1"/>
    </source>
</evidence>
<accession>A0A4R3KQW7</accession>
<evidence type="ECO:0000313" key="4">
    <source>
        <dbReference type="Proteomes" id="UP000294567"/>
    </source>
</evidence>
<gene>
    <name evidence="3" type="ORF">EDD65_11216</name>
</gene>
<evidence type="ECO:0000256" key="1">
    <source>
        <dbReference type="HAMAP-Rule" id="MF_01845"/>
    </source>
</evidence>
<dbReference type="AlphaFoldDB" id="A0A4R3KQW7"/>
<proteinExistence type="inferred from homology"/>
<dbReference type="InterPro" id="IPR005130">
    <property type="entry name" value="Ser_deHydtase-like_asu"/>
</dbReference>
<feature type="domain" description="Serine dehydratase-like alpha subunit" evidence="2">
    <location>
        <begin position="167"/>
        <end position="421"/>
    </location>
</feature>
<dbReference type="InterPro" id="IPR021144">
    <property type="entry name" value="UPF0597"/>
</dbReference>
<keyword evidence="4" id="KW-1185">Reference proteome</keyword>